<dbReference type="InterPro" id="IPR027417">
    <property type="entry name" value="P-loop_NTPase"/>
</dbReference>
<keyword evidence="2" id="KW-0342">GTP-binding</keyword>
<keyword evidence="1" id="KW-0547">Nucleotide-binding</keyword>
<dbReference type="GO" id="GO:0016020">
    <property type="term" value="C:membrane"/>
    <property type="evidence" value="ECO:0007669"/>
    <property type="project" value="InterPro"/>
</dbReference>
<name>A0A7I8W9X5_9ANNE</name>
<dbReference type="Proteomes" id="UP000549394">
    <property type="component" value="Unassembled WGS sequence"/>
</dbReference>
<dbReference type="Pfam" id="PF00071">
    <property type="entry name" value="Ras"/>
    <property type="match status" value="1"/>
</dbReference>
<protein>
    <submittedName>
        <fullName evidence="3">DgyrCDS13158</fullName>
    </submittedName>
</protein>
<dbReference type="GO" id="GO:0007165">
    <property type="term" value="P:signal transduction"/>
    <property type="evidence" value="ECO:0007669"/>
    <property type="project" value="InterPro"/>
</dbReference>
<evidence type="ECO:0000256" key="2">
    <source>
        <dbReference type="ARBA" id="ARBA00023134"/>
    </source>
</evidence>
<reference evidence="3 4" key="1">
    <citation type="submission" date="2020-08" db="EMBL/GenBank/DDBJ databases">
        <authorList>
            <person name="Hejnol A."/>
        </authorList>
    </citation>
    <scope>NUCLEOTIDE SEQUENCE [LARGE SCALE GENOMIC DNA]</scope>
</reference>
<proteinExistence type="predicted"/>
<dbReference type="GO" id="GO:0005525">
    <property type="term" value="F:GTP binding"/>
    <property type="evidence" value="ECO:0007669"/>
    <property type="project" value="UniProtKB-KW"/>
</dbReference>
<dbReference type="PROSITE" id="PS51419">
    <property type="entry name" value="RAB"/>
    <property type="match status" value="2"/>
</dbReference>
<dbReference type="Gene3D" id="3.40.50.300">
    <property type="entry name" value="P-loop containing nucleotide triphosphate hydrolases"/>
    <property type="match status" value="2"/>
</dbReference>
<dbReference type="PANTHER" id="PTHR24070">
    <property type="entry name" value="RAS, DI-RAS, AND RHEB FAMILY MEMBERS OF SMALL GTPASE SUPERFAMILY"/>
    <property type="match status" value="1"/>
</dbReference>
<dbReference type="InterPro" id="IPR001806">
    <property type="entry name" value="Small_GTPase"/>
</dbReference>
<dbReference type="EMBL" id="CAJFCJ010000024">
    <property type="protein sequence ID" value="CAD5124911.1"/>
    <property type="molecule type" value="Genomic_DNA"/>
</dbReference>
<organism evidence="3 4">
    <name type="scientific">Dimorphilus gyrociliatus</name>
    <dbReference type="NCBI Taxonomy" id="2664684"/>
    <lineage>
        <taxon>Eukaryota</taxon>
        <taxon>Metazoa</taxon>
        <taxon>Spiralia</taxon>
        <taxon>Lophotrochozoa</taxon>
        <taxon>Annelida</taxon>
        <taxon>Polychaeta</taxon>
        <taxon>Polychaeta incertae sedis</taxon>
        <taxon>Dinophilidae</taxon>
        <taxon>Dimorphilus</taxon>
    </lineage>
</organism>
<evidence type="ECO:0000313" key="3">
    <source>
        <dbReference type="EMBL" id="CAD5124911.1"/>
    </source>
</evidence>
<dbReference type="SUPFAM" id="SSF52540">
    <property type="entry name" value="P-loop containing nucleoside triphosphate hydrolases"/>
    <property type="match status" value="2"/>
</dbReference>
<dbReference type="AlphaFoldDB" id="A0A7I8W9X5"/>
<gene>
    <name evidence="3" type="ORF">DGYR_LOCUS12384</name>
</gene>
<comment type="caution">
    <text evidence="3">The sequence shown here is derived from an EMBL/GenBank/DDBJ whole genome shotgun (WGS) entry which is preliminary data.</text>
</comment>
<evidence type="ECO:0000313" key="4">
    <source>
        <dbReference type="Proteomes" id="UP000549394"/>
    </source>
</evidence>
<evidence type="ECO:0000256" key="1">
    <source>
        <dbReference type="ARBA" id="ARBA00022741"/>
    </source>
</evidence>
<keyword evidence="4" id="KW-1185">Reference proteome</keyword>
<dbReference type="GO" id="GO:0003924">
    <property type="term" value="F:GTPase activity"/>
    <property type="evidence" value="ECO:0007669"/>
    <property type="project" value="InterPro"/>
</dbReference>
<dbReference type="CDD" id="cd00882">
    <property type="entry name" value="Ras_like_GTPase"/>
    <property type="match status" value="1"/>
</dbReference>
<dbReference type="InterPro" id="IPR020849">
    <property type="entry name" value="Small_GTPase_Ras-type"/>
</dbReference>
<accession>A0A7I8W9X5</accession>
<sequence length="488" mass="55940">MEQRWRKVGIGNLGSIWPDLDSMDYKVPEGPYFTGNFNNPVDNDGRKKLNIERKVCVLGNKNVGKTHIIKSLGKVSWIESSYSSNGVYSRFLTKYTINIPLLSVSEKFQTKEASKFLELEFIEISSLKECDELRRKEINNCHLIIFVYSSNDQTSFDDLTNRWLKFIHKLTTPALIIDNYRQDDIRCFSLEVGQERAFLNGVKFASFTNDNQIIEDLMKTITNLILSLNVYKKKNEGAEKLDQYINLKIKWVKRNSACFNRLPGVGHPTIHIEQNTDKKKKKEKLTTVHKYSTASTITRKICVLGNKNTGKTHLITSLVSFFQDGLDEFYTNSTDFVFSQTVTVPLNKQSAKERKKLPVLCEIVLTEIASNKSLDAIRQEELLKSHAVIIVYSPNDRFSFWDVSERWVPLIESTVNNSIPIIIICNIRQEEYSFVSTEEGKHMAIMNKCGFLVFENESQSAENILYNIAVTSVSSHRDKKKSAVCSVM</sequence>